<proteinExistence type="predicted"/>
<evidence type="ECO:0000313" key="5">
    <source>
        <dbReference type="Proteomes" id="UP000823960"/>
    </source>
</evidence>
<reference evidence="4" key="2">
    <citation type="journal article" date="2021" name="PeerJ">
        <title>Extensive microbial diversity within the chicken gut microbiome revealed by metagenomics and culture.</title>
        <authorList>
            <person name="Gilroy R."/>
            <person name="Ravi A."/>
            <person name="Getino M."/>
            <person name="Pursley I."/>
            <person name="Horton D.L."/>
            <person name="Alikhan N.F."/>
            <person name="Baker D."/>
            <person name="Gharbi K."/>
            <person name="Hall N."/>
            <person name="Watson M."/>
            <person name="Adriaenssens E.M."/>
            <person name="Foster-Nyarko E."/>
            <person name="Jarju S."/>
            <person name="Secka A."/>
            <person name="Antonio M."/>
            <person name="Oren A."/>
            <person name="Chaudhuri R.R."/>
            <person name="La Ragione R."/>
            <person name="Hildebrand F."/>
            <person name="Pallen M.J."/>
        </authorList>
    </citation>
    <scope>NUCLEOTIDE SEQUENCE</scope>
    <source>
        <strain evidence="4">1370</strain>
    </source>
</reference>
<feature type="region of interest" description="Disordered" evidence="1">
    <location>
        <begin position="185"/>
        <end position="209"/>
    </location>
</feature>
<protein>
    <recommendedName>
        <fullName evidence="6">PGF-CTERM sorting domain-containing protein</fullName>
    </recommendedName>
</protein>
<keyword evidence="2" id="KW-1133">Transmembrane helix</keyword>
<organism evidence="4 5">
    <name type="scientific">Candidatus Faeciplasma avium</name>
    <dbReference type="NCBI Taxonomy" id="2840798"/>
    <lineage>
        <taxon>Bacteria</taxon>
        <taxon>Bacillati</taxon>
        <taxon>Bacillota</taxon>
        <taxon>Clostridia</taxon>
        <taxon>Eubacteriales</taxon>
        <taxon>Oscillospiraceae</taxon>
        <taxon>Oscillospiraceae incertae sedis</taxon>
        <taxon>Candidatus Faeciplasma</taxon>
    </lineage>
</organism>
<dbReference type="EMBL" id="DVOL01000012">
    <property type="protein sequence ID" value="HIV10284.1"/>
    <property type="molecule type" value="Genomic_DNA"/>
</dbReference>
<evidence type="ECO:0000313" key="4">
    <source>
        <dbReference type="EMBL" id="HIV10284.1"/>
    </source>
</evidence>
<evidence type="ECO:0000256" key="2">
    <source>
        <dbReference type="SAM" id="Phobius"/>
    </source>
</evidence>
<feature type="transmembrane region" description="Helical" evidence="2">
    <location>
        <begin position="217"/>
        <end position="235"/>
    </location>
</feature>
<feature type="chain" id="PRO_5039446786" description="PGF-CTERM sorting domain-containing protein" evidence="3">
    <location>
        <begin position="24"/>
        <end position="238"/>
    </location>
</feature>
<reference evidence="4" key="1">
    <citation type="submission" date="2020-10" db="EMBL/GenBank/DDBJ databases">
        <authorList>
            <person name="Gilroy R."/>
        </authorList>
    </citation>
    <scope>NUCLEOTIDE SEQUENCE</scope>
    <source>
        <strain evidence="4">1370</strain>
    </source>
</reference>
<feature type="signal peptide" evidence="3">
    <location>
        <begin position="1"/>
        <end position="23"/>
    </location>
</feature>
<dbReference type="AlphaFoldDB" id="A0A9D1NQH4"/>
<keyword evidence="3" id="KW-0732">Signal</keyword>
<evidence type="ECO:0000256" key="3">
    <source>
        <dbReference type="SAM" id="SignalP"/>
    </source>
</evidence>
<evidence type="ECO:0000256" key="1">
    <source>
        <dbReference type="SAM" id="MobiDB-lite"/>
    </source>
</evidence>
<evidence type="ECO:0008006" key="6">
    <source>
        <dbReference type="Google" id="ProtNLM"/>
    </source>
</evidence>
<sequence>MKKIVSIAIALCLVFSLGLTAFAAEVVYSEDFPFWDAGNWTESDMTDEDGNFFELLNNENAYLVITRSVETHIEFSETEWEKFNILDSSWSGVYPNPLDEACQWIQLGTAGHTSEDEASILVDCVYDDGITVKWPGKPIYDLLAAADALGKGKPHIICNEGAGEGIYKITNVSIVIEDEPIVAEDTTTEAPAEDTAPAEDAPAAVEDTATSAPADTGIALALVPMAIAAAAVVVSKRR</sequence>
<gene>
    <name evidence="4" type="ORF">IAD28_01115</name>
</gene>
<accession>A0A9D1NQH4</accession>
<name>A0A9D1NQH4_9FIRM</name>
<dbReference type="Proteomes" id="UP000823960">
    <property type="component" value="Unassembled WGS sequence"/>
</dbReference>
<keyword evidence="2" id="KW-0472">Membrane</keyword>
<keyword evidence="2" id="KW-0812">Transmembrane</keyword>
<comment type="caution">
    <text evidence="4">The sequence shown here is derived from an EMBL/GenBank/DDBJ whole genome shotgun (WGS) entry which is preliminary data.</text>
</comment>